<dbReference type="InterPro" id="IPR050624">
    <property type="entry name" value="HTH-type_Tx_Regulator"/>
</dbReference>
<feature type="DNA-binding region" description="H-T-H motif" evidence="3">
    <location>
        <begin position="25"/>
        <end position="44"/>
    </location>
</feature>
<dbReference type="Gene3D" id="1.10.10.60">
    <property type="entry name" value="Homeodomain-like"/>
    <property type="match status" value="1"/>
</dbReference>
<keyword evidence="2 3" id="KW-0238">DNA-binding</keyword>
<evidence type="ECO:0000256" key="3">
    <source>
        <dbReference type="PROSITE-ProRule" id="PRU00335"/>
    </source>
</evidence>
<organism evidence="5 6">
    <name type="scientific">Sutcliffiella tianshenii</name>
    <dbReference type="NCBI Taxonomy" id="1463404"/>
    <lineage>
        <taxon>Bacteria</taxon>
        <taxon>Bacillati</taxon>
        <taxon>Bacillota</taxon>
        <taxon>Bacilli</taxon>
        <taxon>Bacillales</taxon>
        <taxon>Bacillaceae</taxon>
        <taxon>Sutcliffiella</taxon>
    </lineage>
</organism>
<keyword evidence="6" id="KW-1185">Reference proteome</keyword>
<dbReference type="Proteomes" id="UP000737402">
    <property type="component" value="Unassembled WGS sequence"/>
</dbReference>
<dbReference type="InterPro" id="IPR023772">
    <property type="entry name" value="DNA-bd_HTH_TetR-type_CS"/>
</dbReference>
<evidence type="ECO:0000259" key="4">
    <source>
        <dbReference type="PROSITE" id="PS50977"/>
    </source>
</evidence>
<evidence type="ECO:0000313" key="6">
    <source>
        <dbReference type="Proteomes" id="UP000737402"/>
    </source>
</evidence>
<dbReference type="NCBIfam" id="NF037937">
    <property type="entry name" value="septum_RefZ"/>
    <property type="match status" value="1"/>
</dbReference>
<proteinExistence type="predicted"/>
<dbReference type="PANTHER" id="PTHR43479:SF11">
    <property type="entry name" value="ACREF_ENVCD OPERON REPRESSOR-RELATED"/>
    <property type="match status" value="1"/>
</dbReference>
<dbReference type="SUPFAM" id="SSF48498">
    <property type="entry name" value="Tetracyclin repressor-like, C-terminal domain"/>
    <property type="match status" value="1"/>
</dbReference>
<comment type="caution">
    <text evidence="5">The sequence shown here is derived from an EMBL/GenBank/DDBJ whole genome shotgun (WGS) entry which is preliminary data.</text>
</comment>
<evidence type="ECO:0000256" key="2">
    <source>
        <dbReference type="ARBA" id="ARBA00023125"/>
    </source>
</evidence>
<sequence length="208" mass="24437">MESTKERIIEAAVHLFNTNGYSGTSIREIAKKAKVNVAHISYYFTNKAGLQEYLLAVFLEEYLSVLEQIYKKMNMLSAQECVILTVNNVMKFHRENRQLARYVYREITLDTTLVREVMTTYLMKEKYYLQLFFEKGKKNKEFQPISIPLAVMQLKSMISMPFLQAQYLAEVWHVMPYETQTVDQYQKKIIEWLEHSVFSGSGLDKIAL</sequence>
<dbReference type="PROSITE" id="PS50977">
    <property type="entry name" value="HTH_TETR_2"/>
    <property type="match status" value="1"/>
</dbReference>
<dbReference type="Pfam" id="PF00440">
    <property type="entry name" value="TetR_N"/>
    <property type="match status" value="1"/>
</dbReference>
<dbReference type="InterPro" id="IPR009057">
    <property type="entry name" value="Homeodomain-like_sf"/>
</dbReference>
<dbReference type="SUPFAM" id="SSF46689">
    <property type="entry name" value="Homeodomain-like"/>
    <property type="match status" value="1"/>
</dbReference>
<feature type="domain" description="HTH tetR-type" evidence="4">
    <location>
        <begin position="2"/>
        <end position="62"/>
    </location>
</feature>
<gene>
    <name evidence="5" type="ORF">JOC95_002462</name>
</gene>
<keyword evidence="1" id="KW-0678">Repressor</keyword>
<evidence type="ECO:0000256" key="1">
    <source>
        <dbReference type="ARBA" id="ARBA00022491"/>
    </source>
</evidence>
<dbReference type="EMBL" id="JAFBED010000004">
    <property type="protein sequence ID" value="MBM7620609.1"/>
    <property type="molecule type" value="Genomic_DNA"/>
</dbReference>
<dbReference type="PROSITE" id="PS01081">
    <property type="entry name" value="HTH_TETR_1"/>
    <property type="match status" value="1"/>
</dbReference>
<evidence type="ECO:0000313" key="5">
    <source>
        <dbReference type="EMBL" id="MBM7620609.1"/>
    </source>
</evidence>
<reference evidence="5 6" key="1">
    <citation type="submission" date="2021-01" db="EMBL/GenBank/DDBJ databases">
        <title>Genomic Encyclopedia of Type Strains, Phase IV (KMG-IV): sequencing the most valuable type-strain genomes for metagenomic binning, comparative biology and taxonomic classification.</title>
        <authorList>
            <person name="Goeker M."/>
        </authorList>
    </citation>
    <scope>NUCLEOTIDE SEQUENCE [LARGE SCALE GENOMIC DNA]</scope>
    <source>
        <strain evidence="5 6">DSM 25879</strain>
    </source>
</reference>
<dbReference type="PRINTS" id="PR00455">
    <property type="entry name" value="HTHTETR"/>
</dbReference>
<dbReference type="PANTHER" id="PTHR43479">
    <property type="entry name" value="ACREF/ENVCD OPERON REPRESSOR-RELATED"/>
    <property type="match status" value="1"/>
</dbReference>
<dbReference type="InterPro" id="IPR036271">
    <property type="entry name" value="Tet_transcr_reg_TetR-rel_C_sf"/>
</dbReference>
<accession>A0ABS2P0X7</accession>
<dbReference type="Gene3D" id="1.10.357.10">
    <property type="entry name" value="Tetracycline Repressor, domain 2"/>
    <property type="match status" value="1"/>
</dbReference>
<protein>
    <submittedName>
        <fullName evidence="5">AcrR family transcriptional regulator</fullName>
    </submittedName>
</protein>
<name>A0ABS2P0X7_9BACI</name>
<dbReference type="RefSeq" id="WP_204416377.1">
    <property type="nucleotide sequence ID" value="NZ_JAFBED010000004.1"/>
</dbReference>
<dbReference type="InterPro" id="IPR001647">
    <property type="entry name" value="HTH_TetR"/>
</dbReference>